<evidence type="ECO:0000313" key="1">
    <source>
        <dbReference type="EMBL" id="RQY96946.1"/>
    </source>
</evidence>
<dbReference type="Proteomes" id="UP000281098">
    <property type="component" value="Unassembled WGS sequence"/>
</dbReference>
<name>A0ABX9YTZ6_9BURK</name>
<keyword evidence="2" id="KW-1185">Reference proteome</keyword>
<reference evidence="1 2" key="1">
    <citation type="submission" date="2018-08" db="EMBL/GenBank/DDBJ databases">
        <title>Comparative analysis of Burkholderia isolates from Puerto Rico.</title>
        <authorList>
            <person name="Hall C."/>
            <person name="Sahl J."/>
            <person name="Wagner D."/>
        </authorList>
    </citation>
    <scope>NUCLEOTIDE SEQUENCE [LARGE SCALE GENOMIC DNA]</scope>
    <source>
        <strain evidence="1 2">Bp8966</strain>
    </source>
</reference>
<dbReference type="EMBL" id="QTPM01000005">
    <property type="protein sequence ID" value="RQY96946.1"/>
    <property type="molecule type" value="Genomic_DNA"/>
</dbReference>
<protein>
    <submittedName>
        <fullName evidence="1">Uncharacterized protein</fullName>
    </submittedName>
</protein>
<proteinExistence type="predicted"/>
<sequence length="77" mass="8830">MQVQRTIVRIILITLKCRASYQNPLAPQQFHDDCKDIRPRRARAGRMLAFSTIPMTSLPTMIRAGARARRPLLRGAR</sequence>
<accession>A0ABX9YTZ6</accession>
<comment type="caution">
    <text evidence="1">The sequence shown here is derived from an EMBL/GenBank/DDBJ whole genome shotgun (WGS) entry which is preliminary data.</text>
</comment>
<gene>
    <name evidence="1" type="ORF">DF017_05350</name>
</gene>
<organism evidence="1 2">
    <name type="scientific">Burkholderia stagnalis</name>
    <dbReference type="NCBI Taxonomy" id="1503054"/>
    <lineage>
        <taxon>Bacteria</taxon>
        <taxon>Pseudomonadati</taxon>
        <taxon>Pseudomonadota</taxon>
        <taxon>Betaproteobacteria</taxon>
        <taxon>Burkholderiales</taxon>
        <taxon>Burkholderiaceae</taxon>
        <taxon>Burkholderia</taxon>
        <taxon>Burkholderia cepacia complex</taxon>
    </lineage>
</organism>
<evidence type="ECO:0000313" key="2">
    <source>
        <dbReference type="Proteomes" id="UP000281098"/>
    </source>
</evidence>